<dbReference type="CDD" id="cd13693">
    <property type="entry name" value="PBP2_polar_AA"/>
    <property type="match status" value="1"/>
</dbReference>
<evidence type="ECO:0000256" key="1">
    <source>
        <dbReference type="ARBA" id="ARBA00010333"/>
    </source>
</evidence>
<protein>
    <submittedName>
        <fullName evidence="6">ABC transporter substrate-binding protein</fullName>
    </submittedName>
</protein>
<dbReference type="InterPro" id="IPR001638">
    <property type="entry name" value="Solute-binding_3/MltF_N"/>
</dbReference>
<reference evidence="6 7" key="1">
    <citation type="submission" date="2017-02" db="EMBL/GenBank/DDBJ databases">
        <title>Whole genome shotgun sequence of Pantoea agglomerans strain AS1 isolated from a cycad, Zamia floridana in Central Florida, USA.</title>
        <authorList>
            <person name="Lata P."/>
            <person name="Govindarajan S."/>
            <person name="Qi F."/>
            <person name="Li J.-L."/>
            <person name="Maurya S.K."/>
            <person name="Sahoo M.K."/>
        </authorList>
    </citation>
    <scope>NUCLEOTIDE SEQUENCE [LARGE SCALE GENOMIC DNA]</scope>
    <source>
        <strain evidence="6 7">AS1</strain>
    </source>
</reference>
<dbReference type="SUPFAM" id="SSF53850">
    <property type="entry name" value="Periplasmic binding protein-like II"/>
    <property type="match status" value="1"/>
</dbReference>
<keyword evidence="3 4" id="KW-0732">Signal</keyword>
<organism evidence="6 7">
    <name type="scientific">Pantoea latae</name>
    <dbReference type="NCBI Taxonomy" id="1964541"/>
    <lineage>
        <taxon>Bacteria</taxon>
        <taxon>Pseudomonadati</taxon>
        <taxon>Pseudomonadota</taxon>
        <taxon>Gammaproteobacteria</taxon>
        <taxon>Enterobacterales</taxon>
        <taxon>Erwiniaceae</taxon>
        <taxon>Pantoea</taxon>
    </lineage>
</organism>
<feature type="domain" description="Solute-binding protein family 3/N-terminal" evidence="5">
    <location>
        <begin position="35"/>
        <end position="257"/>
    </location>
</feature>
<dbReference type="GO" id="GO:0030288">
    <property type="term" value="C:outer membrane-bounded periplasmic space"/>
    <property type="evidence" value="ECO:0007669"/>
    <property type="project" value="TreeGrafter"/>
</dbReference>
<proteinExistence type="inferred from homology"/>
<dbReference type="OrthoDB" id="7241844at2"/>
<evidence type="ECO:0000256" key="2">
    <source>
        <dbReference type="ARBA" id="ARBA00022448"/>
    </source>
</evidence>
<accession>A0A1V9DHJ3</accession>
<evidence type="ECO:0000313" key="6">
    <source>
        <dbReference type="EMBL" id="OQP33298.1"/>
    </source>
</evidence>
<evidence type="ECO:0000259" key="5">
    <source>
        <dbReference type="SMART" id="SM00062"/>
    </source>
</evidence>
<keyword evidence="7" id="KW-1185">Reference proteome</keyword>
<dbReference type="GO" id="GO:0006865">
    <property type="term" value="P:amino acid transport"/>
    <property type="evidence" value="ECO:0007669"/>
    <property type="project" value="TreeGrafter"/>
</dbReference>
<name>A0A1V9DHJ3_9GAMM</name>
<dbReference type="EMBL" id="MWUE01000017">
    <property type="protein sequence ID" value="OQP33298.1"/>
    <property type="molecule type" value="Genomic_DNA"/>
</dbReference>
<dbReference type="Gene3D" id="3.40.190.10">
    <property type="entry name" value="Periplasmic binding protein-like II"/>
    <property type="match status" value="2"/>
</dbReference>
<keyword evidence="2" id="KW-0813">Transport</keyword>
<dbReference type="Pfam" id="PF00497">
    <property type="entry name" value="SBP_bac_3"/>
    <property type="match status" value="1"/>
</dbReference>
<gene>
    <name evidence="6" type="ORF">B2J69_12165</name>
</gene>
<feature type="chain" id="PRO_5012280326" evidence="4">
    <location>
        <begin position="25"/>
        <end position="274"/>
    </location>
</feature>
<comment type="similarity">
    <text evidence="1">Belongs to the bacterial solute-binding protein 3 family.</text>
</comment>
<evidence type="ECO:0000256" key="3">
    <source>
        <dbReference type="ARBA" id="ARBA00022729"/>
    </source>
</evidence>
<dbReference type="RefSeq" id="WP_081139551.1">
    <property type="nucleotide sequence ID" value="NZ_MWUE01000017.1"/>
</dbReference>
<sequence length="274" mass="30227">MKNHRIRLFTASMLLLAAPAITHADTLSDIKARGVLTVGVKNDYPPYGFMDNNGHTVGFEISLARYIASQLLGSPDKIKLVPVNASNRMQFLNSGQIDMIMATLGITPERKGQIDFSNAYVSAAGPSVLARKEVKFTQWAQLKGQKVCGVQGSYFNKTVTQNYGLQLVNFAALPEAYRALQDNRCVAMVFDDMSLQKKLKEPGWSHYKIAVAPYEFTPMAAGLRKGDEQFREAVNQAIVKAEGEDKLIGWEKEFDMSPSPYIAQQAIAARGATK</sequence>
<comment type="caution">
    <text evidence="6">The sequence shown here is derived from an EMBL/GenBank/DDBJ whole genome shotgun (WGS) entry which is preliminary data.</text>
</comment>
<feature type="signal peptide" evidence="4">
    <location>
        <begin position="1"/>
        <end position="24"/>
    </location>
</feature>
<dbReference type="Proteomes" id="UP000192769">
    <property type="component" value="Unassembled WGS sequence"/>
</dbReference>
<dbReference type="PANTHER" id="PTHR30085:SF6">
    <property type="entry name" value="ABC TRANSPORTER GLUTAMINE-BINDING PROTEIN GLNH"/>
    <property type="match status" value="1"/>
</dbReference>
<evidence type="ECO:0000313" key="7">
    <source>
        <dbReference type="Proteomes" id="UP000192769"/>
    </source>
</evidence>
<dbReference type="AlphaFoldDB" id="A0A1V9DHJ3"/>
<evidence type="ECO:0000256" key="4">
    <source>
        <dbReference type="SAM" id="SignalP"/>
    </source>
</evidence>
<dbReference type="SMART" id="SM00062">
    <property type="entry name" value="PBPb"/>
    <property type="match status" value="1"/>
</dbReference>
<dbReference type="InterPro" id="IPR051455">
    <property type="entry name" value="Bact_solute-bind_prot3"/>
</dbReference>
<dbReference type="GO" id="GO:0005576">
    <property type="term" value="C:extracellular region"/>
    <property type="evidence" value="ECO:0007669"/>
    <property type="project" value="TreeGrafter"/>
</dbReference>
<dbReference type="PANTHER" id="PTHR30085">
    <property type="entry name" value="AMINO ACID ABC TRANSPORTER PERMEASE"/>
    <property type="match status" value="1"/>
</dbReference>